<accession>A0A8K1FGZ6</accession>
<reference evidence="1" key="1">
    <citation type="submission" date="2019-03" db="EMBL/GenBank/DDBJ databases">
        <title>Long read genome sequence of the mycoparasitic Pythium oligandrum ATCC 38472 isolated from sugarbeet rhizosphere.</title>
        <authorList>
            <person name="Gaulin E."/>
        </authorList>
    </citation>
    <scope>NUCLEOTIDE SEQUENCE</scope>
    <source>
        <strain evidence="1">ATCC 38472_TT</strain>
    </source>
</reference>
<evidence type="ECO:0000313" key="1">
    <source>
        <dbReference type="EMBL" id="TMW58258.1"/>
    </source>
</evidence>
<dbReference type="Proteomes" id="UP000794436">
    <property type="component" value="Unassembled WGS sequence"/>
</dbReference>
<dbReference type="OrthoDB" id="106293at2759"/>
<dbReference type="EMBL" id="SPLM01000112">
    <property type="protein sequence ID" value="TMW58258.1"/>
    <property type="molecule type" value="Genomic_DNA"/>
</dbReference>
<name>A0A8K1FGZ6_PYTOL</name>
<sequence>MLAKPVNAVDKMWPWSADGQFQLLEDSERENARLRGLVQEQLRLIHGLERVLMKKRSKTMSLYSSRSRCFLVYVDQFTQSPLHNFHRIEVNVTADRALRVIEGKYNFRGYGVPFRTKLIVRRVVRDDRIIFPVAMFIDPMYMNGDKHSGVFLRERSWNVFRAAPSDDSVPSDVPLCYRQTYSLVKPELFSSDYGDSLAQLTKWQIQTTSLRVIMNNEALEDKLLASFGKLEIAE</sequence>
<dbReference type="AlphaFoldDB" id="A0A8K1FGZ6"/>
<comment type="caution">
    <text evidence="1">The sequence shown here is derived from an EMBL/GenBank/DDBJ whole genome shotgun (WGS) entry which is preliminary data.</text>
</comment>
<evidence type="ECO:0000313" key="2">
    <source>
        <dbReference type="Proteomes" id="UP000794436"/>
    </source>
</evidence>
<keyword evidence="2" id="KW-1185">Reference proteome</keyword>
<organism evidence="1 2">
    <name type="scientific">Pythium oligandrum</name>
    <name type="common">Mycoparasitic fungus</name>
    <dbReference type="NCBI Taxonomy" id="41045"/>
    <lineage>
        <taxon>Eukaryota</taxon>
        <taxon>Sar</taxon>
        <taxon>Stramenopiles</taxon>
        <taxon>Oomycota</taxon>
        <taxon>Peronosporomycetes</taxon>
        <taxon>Pythiales</taxon>
        <taxon>Pythiaceae</taxon>
        <taxon>Pythium</taxon>
    </lineage>
</organism>
<protein>
    <submittedName>
        <fullName evidence="1">Uncharacterized protein</fullName>
    </submittedName>
</protein>
<gene>
    <name evidence="1" type="ORF">Poli38472_011846</name>
</gene>
<proteinExistence type="predicted"/>